<dbReference type="SUPFAM" id="SSF116734">
    <property type="entry name" value="DNA methylase specificity domain"/>
    <property type="match status" value="1"/>
</dbReference>
<dbReference type="STRING" id="596324.TREVI0001_0266"/>
<comment type="similarity">
    <text evidence="1">Belongs to the type-I restriction system S methylase family.</text>
</comment>
<organism evidence="5 6">
    <name type="scientific">Treponema vincentii ATCC 35580</name>
    <dbReference type="NCBI Taxonomy" id="596324"/>
    <lineage>
        <taxon>Bacteria</taxon>
        <taxon>Pseudomonadati</taxon>
        <taxon>Spirochaetota</taxon>
        <taxon>Spirochaetia</taxon>
        <taxon>Spirochaetales</taxon>
        <taxon>Treponemataceae</taxon>
        <taxon>Treponema</taxon>
    </lineage>
</organism>
<evidence type="ECO:0000256" key="1">
    <source>
        <dbReference type="ARBA" id="ARBA00010923"/>
    </source>
</evidence>
<dbReference type="AlphaFoldDB" id="C8PU23"/>
<dbReference type="PANTHER" id="PTHR30408:SF13">
    <property type="entry name" value="TYPE I RESTRICTION ENZYME HINDI SPECIFICITY SUBUNIT"/>
    <property type="match status" value="1"/>
</dbReference>
<evidence type="ECO:0000256" key="2">
    <source>
        <dbReference type="ARBA" id="ARBA00022747"/>
    </source>
</evidence>
<dbReference type="eggNOG" id="COG0732">
    <property type="taxonomic scope" value="Bacteria"/>
</dbReference>
<dbReference type="InterPro" id="IPR000055">
    <property type="entry name" value="Restrct_endonuc_typeI_TRD"/>
</dbReference>
<dbReference type="EMBL" id="ACYH01000073">
    <property type="protein sequence ID" value="EEV19162.1"/>
    <property type="molecule type" value="Genomic_DNA"/>
</dbReference>
<dbReference type="PANTHER" id="PTHR30408">
    <property type="entry name" value="TYPE-1 RESTRICTION ENZYME ECOKI SPECIFICITY PROTEIN"/>
    <property type="match status" value="1"/>
</dbReference>
<dbReference type="InterPro" id="IPR052021">
    <property type="entry name" value="Type-I_RS_S_subunit"/>
</dbReference>
<evidence type="ECO:0000259" key="4">
    <source>
        <dbReference type="Pfam" id="PF01420"/>
    </source>
</evidence>
<keyword evidence="3" id="KW-0238">DNA-binding</keyword>
<gene>
    <name evidence="5" type="ORF">TREVI0001_0266</name>
</gene>
<evidence type="ECO:0000256" key="3">
    <source>
        <dbReference type="ARBA" id="ARBA00023125"/>
    </source>
</evidence>
<evidence type="ECO:0000313" key="6">
    <source>
        <dbReference type="Proteomes" id="UP000004509"/>
    </source>
</evidence>
<dbReference type="GO" id="GO:0009307">
    <property type="term" value="P:DNA restriction-modification system"/>
    <property type="evidence" value="ECO:0007669"/>
    <property type="project" value="UniProtKB-KW"/>
</dbReference>
<evidence type="ECO:0000313" key="5">
    <source>
        <dbReference type="EMBL" id="EEV19162.1"/>
    </source>
</evidence>
<feature type="domain" description="Type I restriction modification DNA specificity" evidence="4">
    <location>
        <begin position="2"/>
        <end position="148"/>
    </location>
</feature>
<dbReference type="Gene3D" id="3.90.220.20">
    <property type="entry name" value="DNA methylase specificity domains"/>
    <property type="match status" value="1"/>
</dbReference>
<dbReference type="Proteomes" id="UP000004509">
    <property type="component" value="Unassembled WGS sequence"/>
</dbReference>
<name>C8PU23_9SPIR</name>
<dbReference type="OrthoDB" id="9811611at2"/>
<dbReference type="GO" id="GO:0003677">
    <property type="term" value="F:DNA binding"/>
    <property type="evidence" value="ECO:0007669"/>
    <property type="project" value="UniProtKB-KW"/>
</dbReference>
<reference evidence="5 6" key="1">
    <citation type="submission" date="2009-07" db="EMBL/GenBank/DDBJ databases">
        <authorList>
            <person name="Madupu R."/>
            <person name="Sebastian Y."/>
            <person name="Durkin A.S."/>
            <person name="Torralba M."/>
            <person name="Methe B."/>
            <person name="Sutton G.G."/>
            <person name="Strausberg R.L."/>
            <person name="Nelson K.E."/>
        </authorList>
    </citation>
    <scope>NUCLEOTIDE SEQUENCE [LARGE SCALE GENOMIC DNA]</scope>
    <source>
        <strain evidence="5 6">ATCC 35580</strain>
    </source>
</reference>
<dbReference type="InterPro" id="IPR044946">
    <property type="entry name" value="Restrct_endonuc_typeI_TRD_sf"/>
</dbReference>
<accession>C8PU23</accession>
<proteinExistence type="inferred from homology"/>
<sequence>MPDDWQKACLLDIADYTNGLAMQKYRPTSHEQGIFVMKIKELRQGFCDSSSELCSNTVNPFYLIHNGDVIFSWSGSLLVDFWCGGLCGLNQHLFKVTSNKYAKWFYYCWTKFHLHHFITEAADKATTMGHIKRENLAKAEVVIPTKQVYLTVGDLLGQIYNLMIANRIEINTLSALRDTLLPKLMSGEIDVSKIELG</sequence>
<dbReference type="RefSeq" id="WP_006190429.1">
    <property type="nucleotide sequence ID" value="NZ_ACYH01000073.1"/>
</dbReference>
<comment type="caution">
    <text evidence="5">The sequence shown here is derived from an EMBL/GenBank/DDBJ whole genome shotgun (WGS) entry which is preliminary data.</text>
</comment>
<keyword evidence="2" id="KW-0680">Restriction system</keyword>
<dbReference type="Pfam" id="PF01420">
    <property type="entry name" value="Methylase_S"/>
    <property type="match status" value="1"/>
</dbReference>
<protein>
    <recommendedName>
        <fullName evidence="4">Type I restriction modification DNA specificity domain-containing protein</fullName>
    </recommendedName>
</protein>